<name>A0A096C965_9BACT</name>
<evidence type="ECO:0000313" key="2">
    <source>
        <dbReference type="Proteomes" id="UP000029578"/>
    </source>
</evidence>
<dbReference type="Pfam" id="PF12668">
    <property type="entry name" value="DUF3791"/>
    <property type="match status" value="1"/>
</dbReference>
<protein>
    <recommendedName>
        <fullName evidence="3">DUF3791 domain-containing protein</fullName>
    </recommendedName>
</protein>
<proteinExistence type="predicted"/>
<dbReference type="Proteomes" id="UP000029578">
    <property type="component" value="Unassembled WGS sequence"/>
</dbReference>
<dbReference type="RefSeq" id="WP_036863052.1">
    <property type="nucleotide sequence ID" value="NZ_JRNS01000217.1"/>
</dbReference>
<sequence>MDDQYKIPYLNAVIRTFGNRFNLTVQQSFRYLYNFKGIQFLLEYYDVEHTLSIDDTVDDLIKVCQKNGGELA</sequence>
<dbReference type="AlphaFoldDB" id="A0A096C965"/>
<comment type="caution">
    <text evidence="1">The sequence shown here is derived from an EMBL/GenBank/DDBJ whole genome shotgun (WGS) entry which is preliminary data.</text>
</comment>
<accession>A0A096C965</accession>
<evidence type="ECO:0000313" key="1">
    <source>
        <dbReference type="EMBL" id="KGF51447.1"/>
    </source>
</evidence>
<organism evidence="1 2">
    <name type="scientific">Prevotella melaninogenica DNF00666</name>
    <dbReference type="NCBI Taxonomy" id="1401073"/>
    <lineage>
        <taxon>Bacteria</taxon>
        <taxon>Pseudomonadati</taxon>
        <taxon>Bacteroidota</taxon>
        <taxon>Bacteroidia</taxon>
        <taxon>Bacteroidales</taxon>
        <taxon>Prevotellaceae</taxon>
        <taxon>Prevotella</taxon>
    </lineage>
</organism>
<evidence type="ECO:0008006" key="3">
    <source>
        <dbReference type="Google" id="ProtNLM"/>
    </source>
</evidence>
<gene>
    <name evidence="1" type="ORF">HMPREF0661_03485</name>
</gene>
<reference evidence="1 2" key="1">
    <citation type="submission" date="2014-07" db="EMBL/GenBank/DDBJ databases">
        <authorList>
            <person name="McCorrison J."/>
            <person name="Sanka R."/>
            <person name="Torralba M."/>
            <person name="Gillis M."/>
            <person name="Haft D.H."/>
            <person name="Methe B."/>
            <person name="Sutton G."/>
            <person name="Nelson K.E."/>
        </authorList>
    </citation>
    <scope>NUCLEOTIDE SEQUENCE [LARGE SCALE GENOMIC DNA]</scope>
    <source>
        <strain evidence="1 2">DNF00666</strain>
    </source>
</reference>
<dbReference type="EMBL" id="JRNS01000217">
    <property type="protein sequence ID" value="KGF51447.1"/>
    <property type="molecule type" value="Genomic_DNA"/>
</dbReference>
<dbReference type="InterPro" id="IPR024269">
    <property type="entry name" value="DUF3791"/>
</dbReference>